<dbReference type="PROSITE" id="PS50048">
    <property type="entry name" value="ZN2_CY6_FUNGAL_2"/>
    <property type="match status" value="1"/>
</dbReference>
<dbReference type="Proteomes" id="UP001201262">
    <property type="component" value="Unassembled WGS sequence"/>
</dbReference>
<dbReference type="GO" id="GO:0000981">
    <property type="term" value="F:DNA-binding transcription factor activity, RNA polymerase II-specific"/>
    <property type="evidence" value="ECO:0007669"/>
    <property type="project" value="InterPro"/>
</dbReference>
<dbReference type="InterPro" id="IPR001138">
    <property type="entry name" value="Zn2Cys6_DnaBD"/>
</dbReference>
<feature type="domain" description="Zn(2)-C6 fungal-type" evidence="5">
    <location>
        <begin position="10"/>
        <end position="38"/>
    </location>
</feature>
<dbReference type="GO" id="GO:0003677">
    <property type="term" value="F:DNA binding"/>
    <property type="evidence" value="ECO:0007669"/>
    <property type="project" value="UniProtKB-KW"/>
</dbReference>
<dbReference type="PANTHER" id="PTHR38791">
    <property type="entry name" value="ZN(II)2CYS6 TRANSCRIPTION FACTOR (EUROFUNG)-RELATED-RELATED"/>
    <property type="match status" value="1"/>
</dbReference>
<dbReference type="GO" id="GO:0008270">
    <property type="term" value="F:zinc ion binding"/>
    <property type="evidence" value="ECO:0007669"/>
    <property type="project" value="InterPro"/>
</dbReference>
<dbReference type="AlphaFoldDB" id="A0AAD4Q0B9"/>
<dbReference type="EMBL" id="JAJTJA010000006">
    <property type="protein sequence ID" value="KAH8697487.1"/>
    <property type="molecule type" value="Genomic_DNA"/>
</dbReference>
<dbReference type="SMART" id="SM00066">
    <property type="entry name" value="GAL4"/>
    <property type="match status" value="1"/>
</dbReference>
<dbReference type="SUPFAM" id="SSF57701">
    <property type="entry name" value="Zn2/Cys6 DNA-binding domain"/>
    <property type="match status" value="1"/>
</dbReference>
<evidence type="ECO:0000256" key="4">
    <source>
        <dbReference type="ARBA" id="ARBA00023242"/>
    </source>
</evidence>
<evidence type="ECO:0000313" key="6">
    <source>
        <dbReference type="EMBL" id="KAH8697487.1"/>
    </source>
</evidence>
<dbReference type="GeneID" id="70246435"/>
<keyword evidence="4" id="KW-0539">Nucleus</keyword>
<keyword evidence="2" id="KW-0238">DNA-binding</keyword>
<keyword evidence="3" id="KW-0804">Transcription</keyword>
<evidence type="ECO:0000259" key="5">
    <source>
        <dbReference type="PROSITE" id="PS50048"/>
    </source>
</evidence>
<dbReference type="InterPro" id="IPR036864">
    <property type="entry name" value="Zn2-C6_fun-type_DNA-bd_sf"/>
</dbReference>
<reference evidence="6" key="1">
    <citation type="submission" date="2021-12" db="EMBL/GenBank/DDBJ databases">
        <title>Convergent genome expansion in fungi linked to evolution of root-endophyte symbiosis.</title>
        <authorList>
            <consortium name="DOE Joint Genome Institute"/>
            <person name="Ke Y.-H."/>
            <person name="Bonito G."/>
            <person name="Liao H.-L."/>
            <person name="Looney B."/>
            <person name="Rojas-Flechas A."/>
            <person name="Nash J."/>
            <person name="Hameed K."/>
            <person name="Schadt C."/>
            <person name="Martin F."/>
            <person name="Crous P.W."/>
            <person name="Miettinen O."/>
            <person name="Magnuson J.K."/>
            <person name="Labbe J."/>
            <person name="Jacobson D."/>
            <person name="Doktycz M.J."/>
            <person name="Veneault-Fourrey C."/>
            <person name="Kuo A."/>
            <person name="Mondo S."/>
            <person name="Calhoun S."/>
            <person name="Riley R."/>
            <person name="Ohm R."/>
            <person name="LaButti K."/>
            <person name="Andreopoulos B."/>
            <person name="Pangilinan J."/>
            <person name="Nolan M."/>
            <person name="Tritt A."/>
            <person name="Clum A."/>
            <person name="Lipzen A."/>
            <person name="Daum C."/>
            <person name="Barry K."/>
            <person name="Grigoriev I.V."/>
            <person name="Vilgalys R."/>
        </authorList>
    </citation>
    <scope>NUCLEOTIDE SEQUENCE</scope>
    <source>
        <strain evidence="6">PMI_201</strain>
    </source>
</reference>
<sequence>MVFCGKPSRHCERCRLRRMRCDQRRPACTQCINASSVCPGYRNIVDLLFHDETKKVRQRALKTSRLLSRSSQSSGRYSSSLGTLVKTLQLHRDTVLDLPIESYAQSFFLSSYIMGGNFEYLAQLCERVVVRDPLLTSLEAVALASLSQERRSRGLMTAARTKYIRALQETNHAVQSRQEAVKDGTLISVLLLSLFENITQEEPFSCDSWLKHMKGAVALLQLRQPEQFRSALGGELYKQVGKNIHVGCVQQRIRIPPEFLELHKSVACFIDISNYVLQFSTAIEGLTNLQAAIRYGELTDPEEINCLAKDLDDSVVLFASSVPPEWCYSSICTQDRCLPKDGGKRHINQTHRIIELWNTIRMTRLMLNEIIYKYACMGAPCATHELLCSTARETIEMMASEICATVPQFRQSLPAQIQSPRIVASGHILIWPLSILGASELVPVALRLYAIESLHFIGADMLIPQAAEK</sequence>
<evidence type="ECO:0000256" key="2">
    <source>
        <dbReference type="ARBA" id="ARBA00023125"/>
    </source>
</evidence>
<dbReference type="Pfam" id="PF00172">
    <property type="entry name" value="Zn_clus"/>
    <property type="match status" value="1"/>
</dbReference>
<evidence type="ECO:0000256" key="1">
    <source>
        <dbReference type="ARBA" id="ARBA00023015"/>
    </source>
</evidence>
<dbReference type="CDD" id="cd00067">
    <property type="entry name" value="GAL4"/>
    <property type="match status" value="1"/>
</dbReference>
<gene>
    <name evidence="6" type="ORF">BGW36DRAFT_378795</name>
</gene>
<evidence type="ECO:0000313" key="7">
    <source>
        <dbReference type="Proteomes" id="UP001201262"/>
    </source>
</evidence>
<dbReference type="InterPro" id="IPR053175">
    <property type="entry name" value="DHMBA_Reg_Transcription_Factor"/>
</dbReference>
<dbReference type="InterPro" id="IPR021858">
    <property type="entry name" value="Fun_TF"/>
</dbReference>
<dbReference type="RefSeq" id="XP_046072188.1">
    <property type="nucleotide sequence ID" value="XM_046216148.1"/>
</dbReference>
<name>A0AAD4Q0B9_9EURO</name>
<evidence type="ECO:0000256" key="3">
    <source>
        <dbReference type="ARBA" id="ARBA00023163"/>
    </source>
</evidence>
<dbReference type="Gene3D" id="4.10.240.10">
    <property type="entry name" value="Zn(2)-C6 fungal-type DNA-binding domain"/>
    <property type="match status" value="1"/>
</dbReference>
<comment type="caution">
    <text evidence="6">The sequence shown here is derived from an EMBL/GenBank/DDBJ whole genome shotgun (WGS) entry which is preliminary data.</text>
</comment>
<accession>A0AAD4Q0B9</accession>
<keyword evidence="1" id="KW-0805">Transcription regulation</keyword>
<proteinExistence type="predicted"/>
<protein>
    <recommendedName>
        <fullName evidence="5">Zn(2)-C6 fungal-type domain-containing protein</fullName>
    </recommendedName>
</protein>
<dbReference type="Pfam" id="PF11951">
    <property type="entry name" value="Fungal_trans_2"/>
    <property type="match status" value="1"/>
</dbReference>
<keyword evidence="7" id="KW-1185">Reference proteome</keyword>
<organism evidence="6 7">
    <name type="scientific">Talaromyces proteolyticus</name>
    <dbReference type="NCBI Taxonomy" id="1131652"/>
    <lineage>
        <taxon>Eukaryota</taxon>
        <taxon>Fungi</taxon>
        <taxon>Dikarya</taxon>
        <taxon>Ascomycota</taxon>
        <taxon>Pezizomycotina</taxon>
        <taxon>Eurotiomycetes</taxon>
        <taxon>Eurotiomycetidae</taxon>
        <taxon>Eurotiales</taxon>
        <taxon>Trichocomaceae</taxon>
        <taxon>Talaromyces</taxon>
        <taxon>Talaromyces sect. Bacilispori</taxon>
    </lineage>
</organism>